<dbReference type="InterPro" id="IPR029045">
    <property type="entry name" value="ClpP/crotonase-like_dom_sf"/>
</dbReference>
<gene>
    <name evidence="3" type="ORF">FRX48_07278</name>
</gene>
<feature type="compositionally biased region" description="Gly residues" evidence="2">
    <location>
        <begin position="97"/>
        <end position="106"/>
    </location>
</feature>
<evidence type="ECO:0000313" key="3">
    <source>
        <dbReference type="EMBL" id="KAA6408934.1"/>
    </source>
</evidence>
<reference evidence="3 4" key="1">
    <citation type="submission" date="2019-09" db="EMBL/GenBank/DDBJ databases">
        <title>The hologenome of the rock-dwelling lichen Lasallia pustulata.</title>
        <authorList>
            <person name="Greshake Tzovaras B."/>
            <person name="Segers F."/>
            <person name="Bicker A."/>
            <person name="Dal Grande F."/>
            <person name="Otte J."/>
            <person name="Hankeln T."/>
            <person name="Schmitt I."/>
            <person name="Ebersberger I."/>
        </authorList>
    </citation>
    <scope>NUCLEOTIDE SEQUENCE [LARGE SCALE GENOMIC DNA]</scope>
    <source>
        <strain evidence="3">A1-1</strain>
    </source>
</reference>
<comment type="caution">
    <text evidence="3">The sequence shown here is derived from an EMBL/GenBank/DDBJ whole genome shotgun (WGS) entry which is preliminary data.</text>
</comment>
<organism evidence="3 4">
    <name type="scientific">Lasallia pustulata</name>
    <dbReference type="NCBI Taxonomy" id="136370"/>
    <lineage>
        <taxon>Eukaryota</taxon>
        <taxon>Fungi</taxon>
        <taxon>Dikarya</taxon>
        <taxon>Ascomycota</taxon>
        <taxon>Pezizomycotina</taxon>
        <taxon>Lecanoromycetes</taxon>
        <taxon>OSLEUM clade</taxon>
        <taxon>Umbilicariomycetidae</taxon>
        <taxon>Umbilicariales</taxon>
        <taxon>Umbilicariaceae</taxon>
        <taxon>Lasallia</taxon>
    </lineage>
</organism>
<dbReference type="EMBL" id="VXIT01000012">
    <property type="protein sequence ID" value="KAA6408934.1"/>
    <property type="molecule type" value="Genomic_DNA"/>
</dbReference>
<dbReference type="Proteomes" id="UP000324767">
    <property type="component" value="Unassembled WGS sequence"/>
</dbReference>
<dbReference type="GO" id="GO:0005739">
    <property type="term" value="C:mitochondrion"/>
    <property type="evidence" value="ECO:0007669"/>
    <property type="project" value="TreeGrafter"/>
</dbReference>
<dbReference type="PANTHER" id="PTHR11941:SF171">
    <property type="entry name" value="SD19268P"/>
    <property type="match status" value="1"/>
</dbReference>
<evidence type="ECO:0000256" key="2">
    <source>
        <dbReference type="SAM" id="MobiDB-lite"/>
    </source>
</evidence>
<proteinExistence type="inferred from homology"/>
<feature type="region of interest" description="Disordered" evidence="2">
    <location>
        <begin position="79"/>
        <end position="106"/>
    </location>
</feature>
<sequence length="106" mass="10771">MTPKETSSFLHILRRTLHSITTLPLPTLSAISSPALGGGLELALTTTLRVFGTSATVALPETRLAILPARGRHLPAAGADRAGARAGHGADGEEAGRAGGVWVGVV</sequence>
<dbReference type="AlphaFoldDB" id="A0A5M8PJI3"/>
<comment type="similarity">
    <text evidence="1">Belongs to the enoyl-CoA hydratase/isomerase family.</text>
</comment>
<dbReference type="Gene3D" id="3.90.226.10">
    <property type="entry name" value="2-enoyl-CoA Hydratase, Chain A, domain 1"/>
    <property type="match status" value="1"/>
</dbReference>
<dbReference type="GO" id="GO:0006635">
    <property type="term" value="P:fatty acid beta-oxidation"/>
    <property type="evidence" value="ECO:0007669"/>
    <property type="project" value="TreeGrafter"/>
</dbReference>
<dbReference type="PANTHER" id="PTHR11941">
    <property type="entry name" value="ENOYL-COA HYDRATASE-RELATED"/>
    <property type="match status" value="1"/>
</dbReference>
<dbReference type="InterPro" id="IPR001753">
    <property type="entry name" value="Enoyl-CoA_hydra/iso"/>
</dbReference>
<name>A0A5M8PJI3_9LECA</name>
<dbReference type="SUPFAM" id="SSF52096">
    <property type="entry name" value="ClpP/crotonase"/>
    <property type="match status" value="1"/>
</dbReference>
<evidence type="ECO:0000256" key="1">
    <source>
        <dbReference type="ARBA" id="ARBA00005254"/>
    </source>
</evidence>
<dbReference type="OrthoDB" id="410701at2759"/>
<dbReference type="Pfam" id="PF00378">
    <property type="entry name" value="ECH_1"/>
    <property type="match status" value="1"/>
</dbReference>
<accession>A0A5M8PJI3</accession>
<protein>
    <submittedName>
        <fullName evidence="3">Methylglutaconyl-mitochondrial</fullName>
    </submittedName>
</protein>
<evidence type="ECO:0000313" key="4">
    <source>
        <dbReference type="Proteomes" id="UP000324767"/>
    </source>
</evidence>